<reference evidence="3" key="1">
    <citation type="journal article" date="2019" name="Int. J. Syst. Evol. Microbiol.">
        <title>The Global Catalogue of Microorganisms (GCM) 10K type strain sequencing project: providing services to taxonomists for standard genome sequencing and annotation.</title>
        <authorList>
            <consortium name="The Broad Institute Genomics Platform"/>
            <consortium name="The Broad Institute Genome Sequencing Center for Infectious Disease"/>
            <person name="Wu L."/>
            <person name="Ma J."/>
        </authorList>
    </citation>
    <scope>NUCLEOTIDE SEQUENCE [LARGE SCALE GENOMIC DNA]</scope>
    <source>
        <strain evidence="3">CCUG 60022</strain>
    </source>
</reference>
<feature type="signal peptide" evidence="1">
    <location>
        <begin position="1"/>
        <end position="21"/>
    </location>
</feature>
<organism evidence="2 3">
    <name type="scientific">Lutibacter aestuarii</name>
    <dbReference type="NCBI Taxonomy" id="861111"/>
    <lineage>
        <taxon>Bacteria</taxon>
        <taxon>Pseudomonadati</taxon>
        <taxon>Bacteroidota</taxon>
        <taxon>Flavobacteriia</taxon>
        <taxon>Flavobacteriales</taxon>
        <taxon>Flavobacteriaceae</taxon>
        <taxon>Lutibacter</taxon>
    </lineage>
</organism>
<proteinExistence type="predicted"/>
<sequence>MKAKKKSILILLISLPFFFISCSTNNDKIEEFKDIKFNKNTETKQSKIILGNDNLTFAFSIKSINNIGTKQSKIILRNDNLMIAFNTKPINSIDANFQK</sequence>
<evidence type="ECO:0008006" key="4">
    <source>
        <dbReference type="Google" id="ProtNLM"/>
    </source>
</evidence>
<protein>
    <recommendedName>
        <fullName evidence="4">Lipoprotein</fullName>
    </recommendedName>
</protein>
<comment type="caution">
    <text evidence="2">The sequence shown here is derived from an EMBL/GenBank/DDBJ whole genome shotgun (WGS) entry which is preliminary data.</text>
</comment>
<keyword evidence="1" id="KW-0732">Signal</keyword>
<feature type="chain" id="PRO_5045299897" description="Lipoprotein" evidence="1">
    <location>
        <begin position="22"/>
        <end position="99"/>
    </location>
</feature>
<evidence type="ECO:0000313" key="3">
    <source>
        <dbReference type="Proteomes" id="UP001597032"/>
    </source>
</evidence>
<dbReference type="EMBL" id="JBHTIC010000005">
    <property type="protein sequence ID" value="MFD0761309.1"/>
    <property type="molecule type" value="Genomic_DNA"/>
</dbReference>
<name>A0ABW2Z8X6_9FLAO</name>
<accession>A0ABW2Z8X6</accession>
<evidence type="ECO:0000256" key="1">
    <source>
        <dbReference type="SAM" id="SignalP"/>
    </source>
</evidence>
<evidence type="ECO:0000313" key="2">
    <source>
        <dbReference type="EMBL" id="MFD0761309.1"/>
    </source>
</evidence>
<dbReference type="RefSeq" id="WP_386781552.1">
    <property type="nucleotide sequence ID" value="NZ_JBHTIC010000005.1"/>
</dbReference>
<gene>
    <name evidence="2" type="ORF">ACFQZW_04385</name>
</gene>
<dbReference type="Proteomes" id="UP001597032">
    <property type="component" value="Unassembled WGS sequence"/>
</dbReference>
<keyword evidence="3" id="KW-1185">Reference proteome</keyword>
<dbReference type="PROSITE" id="PS51257">
    <property type="entry name" value="PROKAR_LIPOPROTEIN"/>
    <property type="match status" value="1"/>
</dbReference>